<dbReference type="EMBL" id="JADKYY010000004">
    <property type="protein sequence ID" value="MBF5026943.1"/>
    <property type="molecule type" value="Genomic_DNA"/>
</dbReference>
<accession>A0A930YV61</accession>
<evidence type="ECO:0000313" key="3">
    <source>
        <dbReference type="Proteomes" id="UP000694480"/>
    </source>
</evidence>
<dbReference type="SUPFAM" id="SSF52540">
    <property type="entry name" value="P-loop containing nucleoside triphosphate hydrolases"/>
    <property type="match status" value="1"/>
</dbReference>
<organism evidence="2 3">
    <name type="scientific">Planobacterium oryzisoli</name>
    <dbReference type="NCBI Taxonomy" id="2771435"/>
    <lineage>
        <taxon>Bacteria</taxon>
        <taxon>Pseudomonadati</taxon>
        <taxon>Bacteroidota</taxon>
        <taxon>Flavobacteriia</taxon>
        <taxon>Flavobacteriales</taxon>
        <taxon>Weeksellaceae</taxon>
        <taxon>Chryseobacterium group</taxon>
        <taxon>Chryseobacterium</taxon>
    </lineage>
</organism>
<proteinExistence type="predicted"/>
<keyword evidence="3" id="KW-1185">Reference proteome</keyword>
<evidence type="ECO:0000259" key="1">
    <source>
        <dbReference type="Pfam" id="PF01656"/>
    </source>
</evidence>
<dbReference type="CDD" id="cd02042">
    <property type="entry name" value="ParAB_family"/>
    <property type="match status" value="1"/>
</dbReference>
<dbReference type="InterPro" id="IPR002586">
    <property type="entry name" value="CobQ/CobB/MinD/ParA_Nub-bd_dom"/>
</dbReference>
<dbReference type="InterPro" id="IPR027417">
    <property type="entry name" value="P-loop_NTPase"/>
</dbReference>
<dbReference type="RefSeq" id="WP_194738875.1">
    <property type="nucleotide sequence ID" value="NZ_JADKYY010000004.1"/>
</dbReference>
<name>A0A930YV61_9FLAO</name>
<sequence>MIISCTSPKGGSGKSTVSLFLSKYLAFKGYRVLLYSSDLSAVLPLERGTLNYEVSVEIQSFPEVSTLLQDVEQNKTPHTVQIVDLKDPLQFEILEVLELSDLIVIPCPPTALSIQSNLVFLSYLKEMELQHKVLVLFNQCSNIRKYSQIKTMEMHLLGTVQIIKQTLPNLALFEHIALQPITEEEFRILEPVFSPIYCLIK</sequence>
<gene>
    <name evidence="2" type="ORF">IC612_03920</name>
</gene>
<reference evidence="2" key="1">
    <citation type="submission" date="2020-11" db="EMBL/GenBank/DDBJ databases">
        <title>Genome seq and assembly of Planobacterium sp.</title>
        <authorList>
            <person name="Chhetri G."/>
        </authorList>
    </citation>
    <scope>NUCLEOTIDE SEQUENCE</scope>
    <source>
        <strain evidence="2">GCR5</strain>
    </source>
</reference>
<dbReference type="Gene3D" id="3.40.50.300">
    <property type="entry name" value="P-loop containing nucleotide triphosphate hydrolases"/>
    <property type="match status" value="1"/>
</dbReference>
<protein>
    <submittedName>
        <fullName evidence="2">ParA family protein</fullName>
    </submittedName>
</protein>
<comment type="caution">
    <text evidence="2">The sequence shown here is derived from an EMBL/GenBank/DDBJ whole genome shotgun (WGS) entry which is preliminary data.</text>
</comment>
<dbReference type="Pfam" id="PF01656">
    <property type="entry name" value="CbiA"/>
    <property type="match status" value="1"/>
</dbReference>
<dbReference type="Proteomes" id="UP000694480">
    <property type="component" value="Unassembled WGS sequence"/>
</dbReference>
<feature type="domain" description="CobQ/CobB/MinD/ParA nucleotide binding" evidence="1">
    <location>
        <begin position="3"/>
        <end position="113"/>
    </location>
</feature>
<dbReference type="AlphaFoldDB" id="A0A930YV61"/>
<evidence type="ECO:0000313" key="2">
    <source>
        <dbReference type="EMBL" id="MBF5026943.1"/>
    </source>
</evidence>